<reference evidence="3 4" key="1">
    <citation type="submission" date="2019-09" db="EMBL/GenBank/DDBJ databases">
        <title>Whole-genome sequence of the purple sulfur bacterium Thiohalocapsa marina DSM 19078.</title>
        <authorList>
            <person name="Kyndt J.A."/>
            <person name="Meyer T.E."/>
        </authorList>
    </citation>
    <scope>NUCLEOTIDE SEQUENCE [LARGE SCALE GENOMIC DNA]</scope>
    <source>
        <strain evidence="3 4">DSM 19078</strain>
    </source>
</reference>
<keyword evidence="1 3" id="KW-0808">Transferase</keyword>
<keyword evidence="4" id="KW-1185">Reference proteome</keyword>
<comment type="caution">
    <text evidence="3">The sequence shown here is derived from an EMBL/GenBank/DDBJ whole genome shotgun (WGS) entry which is preliminary data.</text>
</comment>
<dbReference type="OrthoDB" id="9764577at2"/>
<dbReference type="Proteomes" id="UP000322981">
    <property type="component" value="Unassembled WGS sequence"/>
</dbReference>
<sequence>MRVCIDGHNLALPTGTGISTYANSLAKTARRLGHETSLLFGHHDVGSKDPLLREIQFMETSGYQPFRKDSRGRRLARLARTLSSALTARLEARPIELTGRIIPTSSVRRLPPMDALFNARDLHFCARLTFQTSGRWLEVEIPEPPDIMHWTMPIPARVRGAFNLYTLHDLLPLKLPHTTKDIKREYLSVCRKIAREADAILTVSETSKADIVELLDVAPERVINTYQTAGEDLLDASKDAEAGARRLARRYGLSKGGFLLFAGVLEPRKNIDRLIRAYLDSGVTMPLVLVGPVTDASDQMIKHIPSVSPLDIRNGAGPVGSGMSLLRLGHVPRPILIDLMRAARAVLMPSLYEGFGLPPLEAMSLGTPVLTSNNSSLGELFSSASLSVNPYDSEQIRAGIRRLSEDDALCSELVEKGYGLAKEFSQAHFAERLASVYRRYGRNVS</sequence>
<dbReference type="GO" id="GO:0016757">
    <property type="term" value="F:glycosyltransferase activity"/>
    <property type="evidence" value="ECO:0007669"/>
    <property type="project" value="InterPro"/>
</dbReference>
<dbReference type="EMBL" id="VWXX01000006">
    <property type="protein sequence ID" value="KAA6186080.1"/>
    <property type="molecule type" value="Genomic_DNA"/>
</dbReference>
<dbReference type="InterPro" id="IPR001296">
    <property type="entry name" value="Glyco_trans_1"/>
</dbReference>
<name>A0A5M8FQ05_9GAMM</name>
<proteinExistence type="predicted"/>
<dbReference type="CDD" id="cd03809">
    <property type="entry name" value="GT4_MtfB-like"/>
    <property type="match status" value="1"/>
</dbReference>
<gene>
    <name evidence="3" type="ORF">F2Q65_06900</name>
</gene>
<protein>
    <submittedName>
        <fullName evidence="3">Glycosyltransferase family 4 protein</fullName>
    </submittedName>
</protein>
<organism evidence="3 4">
    <name type="scientific">Thiohalocapsa marina</name>
    <dbReference type="NCBI Taxonomy" id="424902"/>
    <lineage>
        <taxon>Bacteria</taxon>
        <taxon>Pseudomonadati</taxon>
        <taxon>Pseudomonadota</taxon>
        <taxon>Gammaproteobacteria</taxon>
        <taxon>Chromatiales</taxon>
        <taxon>Chromatiaceae</taxon>
        <taxon>Thiohalocapsa</taxon>
    </lineage>
</organism>
<dbReference type="PANTHER" id="PTHR46401">
    <property type="entry name" value="GLYCOSYLTRANSFERASE WBBK-RELATED"/>
    <property type="match status" value="1"/>
</dbReference>
<evidence type="ECO:0000313" key="3">
    <source>
        <dbReference type="EMBL" id="KAA6186080.1"/>
    </source>
</evidence>
<evidence type="ECO:0000313" key="4">
    <source>
        <dbReference type="Proteomes" id="UP000322981"/>
    </source>
</evidence>
<dbReference type="GO" id="GO:0009103">
    <property type="term" value="P:lipopolysaccharide biosynthetic process"/>
    <property type="evidence" value="ECO:0007669"/>
    <property type="project" value="TreeGrafter"/>
</dbReference>
<evidence type="ECO:0000256" key="1">
    <source>
        <dbReference type="ARBA" id="ARBA00022679"/>
    </source>
</evidence>
<dbReference type="Gene3D" id="3.40.50.2000">
    <property type="entry name" value="Glycogen Phosphorylase B"/>
    <property type="match status" value="2"/>
</dbReference>
<dbReference type="AlphaFoldDB" id="A0A5M8FQ05"/>
<feature type="domain" description="Glycosyl transferase family 1" evidence="2">
    <location>
        <begin position="255"/>
        <end position="418"/>
    </location>
</feature>
<dbReference type="Pfam" id="PF00534">
    <property type="entry name" value="Glycos_transf_1"/>
    <property type="match status" value="1"/>
</dbReference>
<dbReference type="SUPFAM" id="SSF53756">
    <property type="entry name" value="UDP-Glycosyltransferase/glycogen phosphorylase"/>
    <property type="match status" value="1"/>
</dbReference>
<accession>A0A5M8FQ05</accession>
<dbReference type="PANTHER" id="PTHR46401:SF2">
    <property type="entry name" value="GLYCOSYLTRANSFERASE WBBK-RELATED"/>
    <property type="match status" value="1"/>
</dbReference>
<evidence type="ECO:0000259" key="2">
    <source>
        <dbReference type="Pfam" id="PF00534"/>
    </source>
</evidence>